<dbReference type="AlphaFoldDB" id="F4WYW9"/>
<sequence length="424" mass="48813">MSHDLNSSSSSELPLDDDARDEYLARWEIAVLTSIFLITIIGNVLILLALYARRRYQRRKFTRMYFFIMHLSVADLLTGLFDVLPQLAWDITFRFQGGAVLCKLIKFGQPFGLYLSSYILTVTAMDRYHAICHPFSYCSVTSRRSKMMVYGTWTLAAMLCVPQIFIFSYMEISPGVWECWATFYLKYGERAYITWYSVMQFLLPFIVLVYTYTRICISIWRSSKLSGLIDLKRSNKISFCQRNRDPLISKAMINTVKQMIVVVTLYIVTNTPFIGCELWATWDPKASTSPFFTGAAFTILSLLNSLTSCVNPWIYFAFNKELRVALTCFFCRKKDYSLTYGNHNLSLFSLSLSLSLYIYIYISSSHVCICIIPSNIWITRNINVIFICHFLSDIDARQNTSDVPSSTSSFISRISRLASSKIFG</sequence>
<keyword evidence="3 10" id="KW-0812">Transmembrane</keyword>
<dbReference type="PANTHER" id="PTHR24241:SF161">
    <property type="entry name" value="G-PROTEIN COUPLED RECEPTORS FAMILY 1 PROFILE DOMAIN-CONTAINING PROTEIN"/>
    <property type="match status" value="1"/>
</dbReference>
<keyword evidence="13" id="KW-1185">Reference proteome</keyword>
<feature type="transmembrane region" description="Helical" evidence="10">
    <location>
        <begin position="29"/>
        <end position="52"/>
    </location>
</feature>
<feature type="transmembrane region" description="Helical" evidence="10">
    <location>
        <begin position="149"/>
        <end position="172"/>
    </location>
</feature>
<keyword evidence="6 10" id="KW-0472">Membrane</keyword>
<feature type="transmembrane region" description="Helical" evidence="10">
    <location>
        <begin position="294"/>
        <end position="318"/>
    </location>
</feature>
<keyword evidence="7 10" id="KW-0675">Receptor</keyword>
<proteinExistence type="inferred from homology"/>
<dbReference type="SUPFAM" id="SSF81321">
    <property type="entry name" value="Family A G protein-coupled receptor-like"/>
    <property type="match status" value="1"/>
</dbReference>
<dbReference type="GO" id="GO:0005886">
    <property type="term" value="C:plasma membrane"/>
    <property type="evidence" value="ECO:0007669"/>
    <property type="project" value="UniProtKB-SubCell"/>
</dbReference>
<dbReference type="Gene3D" id="1.20.1070.10">
    <property type="entry name" value="Rhodopsin 7-helix transmembrane proteins"/>
    <property type="match status" value="1"/>
</dbReference>
<dbReference type="Pfam" id="PF00001">
    <property type="entry name" value="7tm_1"/>
    <property type="match status" value="1"/>
</dbReference>
<evidence type="ECO:0000256" key="2">
    <source>
        <dbReference type="ARBA" id="ARBA00022475"/>
    </source>
</evidence>
<keyword evidence="9 10" id="KW-0807">Transducer</keyword>
<feature type="transmembrane region" description="Helical" evidence="10">
    <location>
        <begin position="259"/>
        <end position="282"/>
    </location>
</feature>
<evidence type="ECO:0000256" key="10">
    <source>
        <dbReference type="RuleBase" id="RU046427"/>
    </source>
</evidence>
<dbReference type="PROSITE" id="PS50262">
    <property type="entry name" value="G_PROTEIN_RECEP_F1_2"/>
    <property type="match status" value="1"/>
</dbReference>
<dbReference type="PROSITE" id="PS00237">
    <property type="entry name" value="G_PROTEIN_RECEP_F1_1"/>
    <property type="match status" value="1"/>
</dbReference>
<dbReference type="GO" id="GO:0005000">
    <property type="term" value="F:vasopressin receptor activity"/>
    <property type="evidence" value="ECO:0007669"/>
    <property type="project" value="InterPro"/>
</dbReference>
<dbReference type="eggNOG" id="KOG3656">
    <property type="taxonomic scope" value="Eukaryota"/>
</dbReference>
<comment type="similarity">
    <text evidence="10">Belongs to the G-protein coupled receptor 1 family. Vasopressin/oxytocin receptor subfamily.</text>
</comment>
<dbReference type="InterPro" id="IPR017452">
    <property type="entry name" value="GPCR_Rhodpsn_7TM"/>
</dbReference>
<feature type="transmembrane region" description="Helical" evidence="10">
    <location>
        <begin position="192"/>
        <end position="212"/>
    </location>
</feature>
<dbReference type="Proteomes" id="UP000007755">
    <property type="component" value="Unassembled WGS sequence"/>
</dbReference>
<dbReference type="CDD" id="cd15196">
    <property type="entry name" value="7tmA_Vasopressin_Oxytocin"/>
    <property type="match status" value="1"/>
</dbReference>
<dbReference type="PRINTS" id="PR00237">
    <property type="entry name" value="GPCRRHODOPSN"/>
</dbReference>
<reference evidence="12" key="1">
    <citation type="submission" date="2011-02" db="EMBL/GenBank/DDBJ databases">
        <title>The genome of the leaf-cutting ant Acromyrmex echinatior suggests key adaptations to social evolution and fungus farming.</title>
        <authorList>
            <person name="Nygaard S."/>
            <person name="Zhang G."/>
        </authorList>
    </citation>
    <scope>NUCLEOTIDE SEQUENCE</scope>
</reference>
<protein>
    <submittedName>
        <fullName evidence="12">[Arg8]-vasotocin receptor</fullName>
    </submittedName>
</protein>
<keyword evidence="5 10" id="KW-0297">G-protein coupled receptor</keyword>
<dbReference type="STRING" id="103372.F4WYW9"/>
<keyword evidence="4 10" id="KW-1133">Transmembrane helix</keyword>
<comment type="subcellular location">
    <subcellularLocation>
        <location evidence="1 10">Cell membrane</location>
        <topology evidence="1 10">Multi-pass membrane protein</topology>
    </subcellularLocation>
</comment>
<feature type="domain" description="G-protein coupled receptors family 1 profile" evidence="11">
    <location>
        <begin position="42"/>
        <end position="315"/>
    </location>
</feature>
<gene>
    <name evidence="12" type="ORF">G5I_11183</name>
</gene>
<keyword evidence="2" id="KW-1003">Cell membrane</keyword>
<evidence type="ECO:0000256" key="4">
    <source>
        <dbReference type="ARBA" id="ARBA00022989"/>
    </source>
</evidence>
<dbReference type="PANTHER" id="PTHR24241">
    <property type="entry name" value="NEUROPEPTIDE RECEPTOR-RELATED G-PROTEIN COUPLED RECEPTOR"/>
    <property type="match status" value="1"/>
</dbReference>
<accession>F4WYW9</accession>
<evidence type="ECO:0000256" key="9">
    <source>
        <dbReference type="ARBA" id="ARBA00023224"/>
    </source>
</evidence>
<evidence type="ECO:0000256" key="5">
    <source>
        <dbReference type="ARBA" id="ARBA00023040"/>
    </source>
</evidence>
<evidence type="ECO:0000256" key="1">
    <source>
        <dbReference type="ARBA" id="ARBA00004651"/>
    </source>
</evidence>
<dbReference type="EMBL" id="GL888463">
    <property type="protein sequence ID" value="EGI60623.1"/>
    <property type="molecule type" value="Genomic_DNA"/>
</dbReference>
<evidence type="ECO:0000256" key="7">
    <source>
        <dbReference type="ARBA" id="ARBA00023170"/>
    </source>
</evidence>
<name>F4WYW9_ACREC</name>
<evidence type="ECO:0000256" key="3">
    <source>
        <dbReference type="ARBA" id="ARBA00022692"/>
    </source>
</evidence>
<organism evidence="13">
    <name type="scientific">Acromyrmex echinatior</name>
    <name type="common">Panamanian leafcutter ant</name>
    <name type="synonym">Acromyrmex octospinosus echinatior</name>
    <dbReference type="NCBI Taxonomy" id="103372"/>
    <lineage>
        <taxon>Eukaryota</taxon>
        <taxon>Metazoa</taxon>
        <taxon>Ecdysozoa</taxon>
        <taxon>Arthropoda</taxon>
        <taxon>Hexapoda</taxon>
        <taxon>Insecta</taxon>
        <taxon>Pterygota</taxon>
        <taxon>Neoptera</taxon>
        <taxon>Endopterygota</taxon>
        <taxon>Hymenoptera</taxon>
        <taxon>Apocrita</taxon>
        <taxon>Aculeata</taxon>
        <taxon>Formicoidea</taxon>
        <taxon>Formicidae</taxon>
        <taxon>Myrmicinae</taxon>
        <taxon>Acromyrmex</taxon>
    </lineage>
</organism>
<dbReference type="PRINTS" id="PR00896">
    <property type="entry name" value="VASOPRESSINR"/>
</dbReference>
<dbReference type="InterPro" id="IPR000276">
    <property type="entry name" value="GPCR_Rhodpsn"/>
</dbReference>
<evidence type="ECO:0000259" key="11">
    <source>
        <dbReference type="PROSITE" id="PS50262"/>
    </source>
</evidence>
<feature type="transmembrane region" description="Helical" evidence="10">
    <location>
        <begin position="339"/>
        <end position="362"/>
    </location>
</feature>
<dbReference type="OrthoDB" id="6435638at2759"/>
<evidence type="ECO:0000313" key="12">
    <source>
        <dbReference type="EMBL" id="EGI60623.1"/>
    </source>
</evidence>
<keyword evidence="8 10" id="KW-0325">Glycoprotein</keyword>
<dbReference type="InParanoid" id="F4WYW9"/>
<dbReference type="GO" id="GO:0042277">
    <property type="term" value="F:peptide binding"/>
    <property type="evidence" value="ECO:0007669"/>
    <property type="project" value="TreeGrafter"/>
</dbReference>
<evidence type="ECO:0000256" key="8">
    <source>
        <dbReference type="ARBA" id="ARBA00023180"/>
    </source>
</evidence>
<feature type="transmembrane region" description="Helical" evidence="10">
    <location>
        <begin position="64"/>
        <end position="84"/>
    </location>
</feature>
<dbReference type="GO" id="GO:0032870">
    <property type="term" value="P:cellular response to hormone stimulus"/>
    <property type="evidence" value="ECO:0007669"/>
    <property type="project" value="TreeGrafter"/>
</dbReference>
<evidence type="ECO:0000256" key="6">
    <source>
        <dbReference type="ARBA" id="ARBA00023136"/>
    </source>
</evidence>
<dbReference type="InterPro" id="IPR001817">
    <property type="entry name" value="Vasoprsn_rcpt"/>
</dbReference>
<evidence type="ECO:0000313" key="13">
    <source>
        <dbReference type="Proteomes" id="UP000007755"/>
    </source>
</evidence>